<dbReference type="CDD" id="cd19588">
    <property type="entry name" value="serpin_miropin-like"/>
    <property type="match status" value="1"/>
</dbReference>
<dbReference type="Proteomes" id="UP001519345">
    <property type="component" value="Unassembled WGS sequence"/>
</dbReference>
<proteinExistence type="inferred from homology"/>
<comment type="similarity">
    <text evidence="1">Belongs to the serpin family.</text>
</comment>
<gene>
    <name evidence="4" type="ORF">J2Z83_000414</name>
</gene>
<dbReference type="Gene3D" id="2.30.39.10">
    <property type="entry name" value="Alpha-1-antitrypsin, domain 1"/>
    <property type="match status" value="1"/>
</dbReference>
<sequence length="416" mass="47229">MKNIILLSLLVSICLIAVSCANEEHTDDFGLSTDADFNEDDYKSIIPSNNALGFSLITEVEANENGNSFVSPTSLLMALSMVYNGADGVTKEEMANVLQNEGMDIDEWNKANASLMSMLHRDSDHFQLHVANSIWLNDFFHFQDEFAQNNKDYFNAEIHEIDITDNESAERINDWVTDMTNDKIDNIVDSPLNPDLVAILINAIYFKGDWTYAFDENKTEERTFHLDDGTTKDVPLMTQSEDLAYMENESFQAVTLPYGDEEMSMNVFLPRENSSVDEFKAMLTEENWTAWSSQFDTKEGTIMLPKFQLEYETILNETLEKLGMESAFDEDANFPKMIEEDDPLWISQVKQKTFIDVNEEGTEAAAATSVEMEITSAPIDEPFHMEVNRPFFITITDDETDAILFMGSISNPMQTP</sequence>
<evidence type="ECO:0000256" key="2">
    <source>
        <dbReference type="SAM" id="SignalP"/>
    </source>
</evidence>
<organism evidence="4 5">
    <name type="scientific">Virgibacillus natechei</name>
    <dbReference type="NCBI Taxonomy" id="1216297"/>
    <lineage>
        <taxon>Bacteria</taxon>
        <taxon>Bacillati</taxon>
        <taxon>Bacillota</taxon>
        <taxon>Bacilli</taxon>
        <taxon>Bacillales</taxon>
        <taxon>Bacillaceae</taxon>
        <taxon>Virgibacillus</taxon>
    </lineage>
</organism>
<dbReference type="Pfam" id="PF00079">
    <property type="entry name" value="Serpin"/>
    <property type="match status" value="1"/>
</dbReference>
<dbReference type="InterPro" id="IPR036186">
    <property type="entry name" value="Serpin_sf"/>
</dbReference>
<dbReference type="InterPro" id="IPR023796">
    <property type="entry name" value="Serpin_dom"/>
</dbReference>
<evidence type="ECO:0000259" key="3">
    <source>
        <dbReference type="SMART" id="SM00093"/>
    </source>
</evidence>
<accession>A0ABS4IBL1</accession>
<keyword evidence="2" id="KW-0732">Signal</keyword>
<dbReference type="PANTHER" id="PTHR11461">
    <property type="entry name" value="SERINE PROTEASE INHIBITOR, SERPIN"/>
    <property type="match status" value="1"/>
</dbReference>
<name>A0ABS4IBL1_9BACI</name>
<protein>
    <submittedName>
        <fullName evidence="4">Serpin B</fullName>
    </submittedName>
</protein>
<reference evidence="4 5" key="1">
    <citation type="submission" date="2021-03" db="EMBL/GenBank/DDBJ databases">
        <title>Genomic Encyclopedia of Type Strains, Phase IV (KMG-IV): sequencing the most valuable type-strain genomes for metagenomic binning, comparative biology and taxonomic classification.</title>
        <authorList>
            <person name="Goeker M."/>
        </authorList>
    </citation>
    <scope>NUCLEOTIDE SEQUENCE [LARGE SCALE GENOMIC DNA]</scope>
    <source>
        <strain evidence="4 5">DSM 25609</strain>
    </source>
</reference>
<evidence type="ECO:0000256" key="1">
    <source>
        <dbReference type="RuleBase" id="RU000411"/>
    </source>
</evidence>
<feature type="chain" id="PRO_5046267546" evidence="2">
    <location>
        <begin position="22"/>
        <end position="416"/>
    </location>
</feature>
<dbReference type="InterPro" id="IPR042185">
    <property type="entry name" value="Serpin_sf_2"/>
</dbReference>
<dbReference type="EMBL" id="JAGGKX010000002">
    <property type="protein sequence ID" value="MBP1968322.1"/>
    <property type="molecule type" value="Genomic_DNA"/>
</dbReference>
<evidence type="ECO:0000313" key="4">
    <source>
        <dbReference type="EMBL" id="MBP1968322.1"/>
    </source>
</evidence>
<dbReference type="Gene3D" id="3.30.497.10">
    <property type="entry name" value="Antithrombin, subunit I, domain 2"/>
    <property type="match status" value="1"/>
</dbReference>
<dbReference type="PANTHER" id="PTHR11461:SF211">
    <property type="entry name" value="GH10112P-RELATED"/>
    <property type="match status" value="1"/>
</dbReference>
<comment type="caution">
    <text evidence="4">The sequence shown here is derived from an EMBL/GenBank/DDBJ whole genome shotgun (WGS) entry which is preliminary data.</text>
</comment>
<feature type="signal peptide" evidence="2">
    <location>
        <begin position="1"/>
        <end position="21"/>
    </location>
</feature>
<dbReference type="SMART" id="SM00093">
    <property type="entry name" value="SERPIN"/>
    <property type="match status" value="1"/>
</dbReference>
<dbReference type="SUPFAM" id="SSF56574">
    <property type="entry name" value="Serpins"/>
    <property type="match status" value="1"/>
</dbReference>
<dbReference type="InterPro" id="IPR000215">
    <property type="entry name" value="Serpin_fam"/>
</dbReference>
<dbReference type="InterPro" id="IPR023795">
    <property type="entry name" value="Serpin_CS"/>
</dbReference>
<keyword evidence="5" id="KW-1185">Reference proteome</keyword>
<feature type="domain" description="Serpin" evidence="3">
    <location>
        <begin position="54"/>
        <end position="412"/>
    </location>
</feature>
<evidence type="ECO:0000313" key="5">
    <source>
        <dbReference type="Proteomes" id="UP001519345"/>
    </source>
</evidence>
<dbReference type="InterPro" id="IPR042178">
    <property type="entry name" value="Serpin_sf_1"/>
</dbReference>
<dbReference type="RefSeq" id="WP_209461567.1">
    <property type="nucleotide sequence ID" value="NZ_CP110224.1"/>
</dbReference>
<dbReference type="PROSITE" id="PS51257">
    <property type="entry name" value="PROKAR_LIPOPROTEIN"/>
    <property type="match status" value="1"/>
</dbReference>
<dbReference type="PROSITE" id="PS00284">
    <property type="entry name" value="SERPIN"/>
    <property type="match status" value="1"/>
</dbReference>